<organism evidence="1 2">
    <name type="scientific">Hibiscus sabdariffa</name>
    <name type="common">roselle</name>
    <dbReference type="NCBI Taxonomy" id="183260"/>
    <lineage>
        <taxon>Eukaryota</taxon>
        <taxon>Viridiplantae</taxon>
        <taxon>Streptophyta</taxon>
        <taxon>Embryophyta</taxon>
        <taxon>Tracheophyta</taxon>
        <taxon>Spermatophyta</taxon>
        <taxon>Magnoliopsida</taxon>
        <taxon>eudicotyledons</taxon>
        <taxon>Gunneridae</taxon>
        <taxon>Pentapetalae</taxon>
        <taxon>rosids</taxon>
        <taxon>malvids</taxon>
        <taxon>Malvales</taxon>
        <taxon>Malvaceae</taxon>
        <taxon>Malvoideae</taxon>
        <taxon>Hibiscus</taxon>
    </lineage>
</organism>
<keyword evidence="2" id="KW-1185">Reference proteome</keyword>
<dbReference type="EMBL" id="JBBPBM010000049">
    <property type="protein sequence ID" value="KAK8520110.1"/>
    <property type="molecule type" value="Genomic_DNA"/>
</dbReference>
<sequence>MFRKLVQRARFLSTSINPEDFIQPIMKDMEARSALMKQRNLLARPARPFEWREETITVQEFMDEPFVKELKAGIYSQMQLGTKAKKIIWGLTTTIYQDLELYKTRSYRLEDMVLENDIIKFISETKRLPTEDMAVKDALRNAEKDAVEIIFKLCGGRKDKIPTDLAEMMCFMTDDTFWNYRDFVVNHPCFWCTRRVEYCINEIHQKLKKGNQVPRQLYRLSQEILKDWIPRTKSILLDNEGWEPNFRRAANMVYYYKQVNATVNDIDNFNKSKSNLKGFIYFLRHLSAHADDYKTGSTDLDTPKQIEKFLHLSYPELLSVLRSGFRSSKYEDA</sequence>
<protein>
    <submittedName>
        <fullName evidence="1">Uncharacterized protein</fullName>
    </submittedName>
</protein>
<gene>
    <name evidence="1" type="ORF">V6N12_004072</name>
</gene>
<evidence type="ECO:0000313" key="1">
    <source>
        <dbReference type="EMBL" id="KAK8520110.1"/>
    </source>
</evidence>
<reference evidence="1 2" key="1">
    <citation type="journal article" date="2024" name="G3 (Bethesda)">
        <title>Genome assembly of Hibiscus sabdariffa L. provides insights into metabolisms of medicinal natural products.</title>
        <authorList>
            <person name="Kim T."/>
        </authorList>
    </citation>
    <scope>NUCLEOTIDE SEQUENCE [LARGE SCALE GENOMIC DNA]</scope>
    <source>
        <strain evidence="1">TK-2024</strain>
        <tissue evidence="1">Old leaves</tissue>
    </source>
</reference>
<name>A0ABR2CKD4_9ROSI</name>
<dbReference type="Proteomes" id="UP001472677">
    <property type="component" value="Unassembled WGS sequence"/>
</dbReference>
<evidence type="ECO:0000313" key="2">
    <source>
        <dbReference type="Proteomes" id="UP001472677"/>
    </source>
</evidence>
<comment type="caution">
    <text evidence="1">The sequence shown here is derived from an EMBL/GenBank/DDBJ whole genome shotgun (WGS) entry which is preliminary data.</text>
</comment>
<accession>A0ABR2CKD4</accession>
<proteinExistence type="predicted"/>